<feature type="domain" description="Endonuclease/exonuclease/phosphatase" evidence="2">
    <location>
        <begin position="116"/>
        <end position="301"/>
    </location>
</feature>
<dbReference type="InterPro" id="IPR005135">
    <property type="entry name" value="Endo/exonuclease/phosphatase"/>
</dbReference>
<proteinExistence type="predicted"/>
<dbReference type="Pfam" id="PF03372">
    <property type="entry name" value="Exo_endo_phos"/>
    <property type="match status" value="1"/>
</dbReference>
<sequence length="313" mass="33252">MPGERPLAALHRRRPPRVLPVVLLTAAPWTWFLLRDPLGLVGDVLAIVLPVLVVVGVVLLLRSLRRRGVLPAVSLLLAGTVAVVVPWTPEDAGTVRPDAAVRLAATNVTGMTSTVPALLGTRADVLVVTEDDPAVDAALAPAYPYREVTMAESHVGVYSRYPVRLLEPAGPDLPGLRVAVAAPVPFDLLALHVPRPWFTGRGGYQATPAEHHRLVQAAAARVAATPGPVVVAGDLNSTDRARDYRSLVDGAGMVDVVRDAWAGPTQVTSWLPFLLRIDHVLVSRGWCGDAPRRFGLPRSDHLGVVATIGPCTG</sequence>
<keyword evidence="1" id="KW-1133">Transmembrane helix</keyword>
<evidence type="ECO:0000313" key="3">
    <source>
        <dbReference type="EMBL" id="MEJ2871911.1"/>
    </source>
</evidence>
<keyword evidence="1" id="KW-0472">Membrane</keyword>
<dbReference type="RefSeq" id="WP_337698491.1">
    <property type="nucleotide sequence ID" value="NZ_JBBEGN010000032.1"/>
</dbReference>
<keyword evidence="1" id="KW-0812">Transmembrane</keyword>
<name>A0ABU8MYC3_9PSEU</name>
<keyword evidence="3" id="KW-0540">Nuclease</keyword>
<feature type="transmembrane region" description="Helical" evidence="1">
    <location>
        <begin position="68"/>
        <end position="87"/>
    </location>
</feature>
<keyword evidence="4" id="KW-1185">Reference proteome</keyword>
<organism evidence="3 4">
    <name type="scientific">Actinomycetospora aurantiaca</name>
    <dbReference type="NCBI Taxonomy" id="3129233"/>
    <lineage>
        <taxon>Bacteria</taxon>
        <taxon>Bacillati</taxon>
        <taxon>Actinomycetota</taxon>
        <taxon>Actinomycetes</taxon>
        <taxon>Pseudonocardiales</taxon>
        <taxon>Pseudonocardiaceae</taxon>
        <taxon>Actinomycetospora</taxon>
    </lineage>
</organism>
<keyword evidence="3" id="KW-0378">Hydrolase</keyword>
<dbReference type="Proteomes" id="UP001385809">
    <property type="component" value="Unassembled WGS sequence"/>
</dbReference>
<dbReference type="InterPro" id="IPR036691">
    <property type="entry name" value="Endo/exonu/phosph_ase_sf"/>
</dbReference>
<keyword evidence="3" id="KW-0255">Endonuclease</keyword>
<dbReference type="GO" id="GO:0004519">
    <property type="term" value="F:endonuclease activity"/>
    <property type="evidence" value="ECO:0007669"/>
    <property type="project" value="UniProtKB-KW"/>
</dbReference>
<accession>A0ABU8MYC3</accession>
<evidence type="ECO:0000313" key="4">
    <source>
        <dbReference type="Proteomes" id="UP001385809"/>
    </source>
</evidence>
<protein>
    <submittedName>
        <fullName evidence="3">Endonuclease/exonuclease/phosphatase family protein</fullName>
    </submittedName>
</protein>
<dbReference type="EMBL" id="JBBEGN010000032">
    <property type="protein sequence ID" value="MEJ2871911.1"/>
    <property type="molecule type" value="Genomic_DNA"/>
</dbReference>
<dbReference type="SUPFAM" id="SSF56219">
    <property type="entry name" value="DNase I-like"/>
    <property type="match status" value="1"/>
</dbReference>
<evidence type="ECO:0000259" key="2">
    <source>
        <dbReference type="Pfam" id="PF03372"/>
    </source>
</evidence>
<evidence type="ECO:0000256" key="1">
    <source>
        <dbReference type="SAM" id="Phobius"/>
    </source>
</evidence>
<feature type="transmembrane region" description="Helical" evidence="1">
    <location>
        <begin position="40"/>
        <end position="61"/>
    </location>
</feature>
<dbReference type="Gene3D" id="3.60.10.10">
    <property type="entry name" value="Endonuclease/exonuclease/phosphatase"/>
    <property type="match status" value="1"/>
</dbReference>
<gene>
    <name evidence="3" type="ORF">WCD74_29415</name>
</gene>
<comment type="caution">
    <text evidence="3">The sequence shown here is derived from an EMBL/GenBank/DDBJ whole genome shotgun (WGS) entry which is preliminary data.</text>
</comment>
<reference evidence="3 4" key="1">
    <citation type="submission" date="2024-03" db="EMBL/GenBank/DDBJ databases">
        <title>Actinomycetospora sp. OC33-EN08, a novel actinomycete isolated from wild orchid (Aerides multiflora).</title>
        <authorList>
            <person name="Suriyachadkun C."/>
        </authorList>
    </citation>
    <scope>NUCLEOTIDE SEQUENCE [LARGE SCALE GENOMIC DNA]</scope>
    <source>
        <strain evidence="3 4">OC33-EN08</strain>
    </source>
</reference>